<feature type="domain" description="Thiolase C-terminal" evidence="1">
    <location>
        <begin position="261"/>
        <end position="388"/>
    </location>
</feature>
<dbReference type="EMBL" id="JAQFWQ010000015">
    <property type="protein sequence ID" value="MDA2810483.1"/>
    <property type="molecule type" value="Genomic_DNA"/>
</dbReference>
<dbReference type="Gene3D" id="3.40.47.10">
    <property type="match status" value="1"/>
</dbReference>
<dbReference type="PANTHER" id="PTHR42870:SF1">
    <property type="entry name" value="NON-SPECIFIC LIPID-TRANSFER PROTEIN-LIKE 2"/>
    <property type="match status" value="1"/>
</dbReference>
<name>A0ABT4U0M0_9ACTN</name>
<dbReference type="SUPFAM" id="SSF53901">
    <property type="entry name" value="Thiolase-like"/>
    <property type="match status" value="2"/>
</dbReference>
<keyword evidence="3" id="KW-1185">Reference proteome</keyword>
<dbReference type="Proteomes" id="UP001527866">
    <property type="component" value="Unassembled WGS sequence"/>
</dbReference>
<comment type="caution">
    <text evidence="2">The sequence shown here is derived from an EMBL/GenBank/DDBJ whole genome shotgun (WGS) entry which is preliminary data.</text>
</comment>
<dbReference type="InterPro" id="IPR002155">
    <property type="entry name" value="Thiolase"/>
</dbReference>
<dbReference type="InterPro" id="IPR016039">
    <property type="entry name" value="Thiolase-like"/>
</dbReference>
<dbReference type="Pfam" id="PF22691">
    <property type="entry name" value="Thiolase_C_1"/>
    <property type="match status" value="1"/>
</dbReference>
<dbReference type="PIRSF" id="PIRSF000429">
    <property type="entry name" value="Ac-CoA_Ac_transf"/>
    <property type="match status" value="1"/>
</dbReference>
<dbReference type="PANTHER" id="PTHR42870">
    <property type="entry name" value="ACETYL-COA C-ACETYLTRANSFERASE"/>
    <property type="match status" value="1"/>
</dbReference>
<protein>
    <submittedName>
        <fullName evidence="2">Acetyl-CoA acetyltransferase</fullName>
    </submittedName>
</protein>
<reference evidence="2 3" key="1">
    <citation type="submission" date="2023-01" db="EMBL/GenBank/DDBJ databases">
        <title>Draft genome sequence of Nocardiopsis sp. RSe5-2 isolated from halophytes.</title>
        <authorList>
            <person name="Duangmal K."/>
            <person name="Chantavorakit T."/>
        </authorList>
    </citation>
    <scope>NUCLEOTIDE SEQUENCE [LARGE SCALE GENOMIC DNA]</scope>
    <source>
        <strain evidence="2 3">RSe5-2</strain>
    </source>
</reference>
<evidence type="ECO:0000313" key="3">
    <source>
        <dbReference type="Proteomes" id="UP001527866"/>
    </source>
</evidence>
<accession>A0ABT4U0M0</accession>
<gene>
    <name evidence="2" type="ORF">O4J56_07525</name>
</gene>
<proteinExistence type="predicted"/>
<evidence type="ECO:0000259" key="1">
    <source>
        <dbReference type="Pfam" id="PF22691"/>
    </source>
</evidence>
<organism evidence="2 3">
    <name type="scientific">Nocardiopsis endophytica</name>
    <dbReference type="NCBI Taxonomy" id="3018445"/>
    <lineage>
        <taxon>Bacteria</taxon>
        <taxon>Bacillati</taxon>
        <taxon>Actinomycetota</taxon>
        <taxon>Actinomycetes</taxon>
        <taxon>Streptosporangiales</taxon>
        <taxon>Nocardiopsidaceae</taxon>
        <taxon>Nocardiopsis</taxon>
    </lineage>
</organism>
<sequence length="393" mass="40119">MAVTGLSGAAALAGVGATPYSRDSGVSTTALACRAILAALDDAGLGTGDVDGIATHRVGDSCPPWVVGPALGITDPAWHLDQFGGGGVSHAVIGQAALAVAAGIADVVVCYRAINARSEFRMGGQGRAPAGAFDLQYQAPYGLLAPVQHYAVPARAHMQAYGTTHEQLGAVAVRQRANAAANPRALKRDPITLDDYLASPWISEPFRLLDCCLETDGACALVVTSAERARDLRRPPVDIAAAAWAGGHSTYSPPAPGGLGDDLTTSSAARLAPRLYAMAGLGPDDVDVAELYDCFTWTVVVQLEDYGFCRKGEGGPFAASEALGIGGRLPVNTHGGFLSEGYVHGINHVAEAVGQLRGDAGPRQVGGAEVALSTGQPGYVLAGTSALLLTAGR</sequence>
<evidence type="ECO:0000313" key="2">
    <source>
        <dbReference type="EMBL" id="MDA2810483.1"/>
    </source>
</evidence>
<dbReference type="CDD" id="cd00829">
    <property type="entry name" value="SCP-x_thiolase"/>
    <property type="match status" value="1"/>
</dbReference>
<dbReference type="RefSeq" id="WP_270684634.1">
    <property type="nucleotide sequence ID" value="NZ_JAQFWQ010000015.1"/>
</dbReference>
<dbReference type="InterPro" id="IPR055140">
    <property type="entry name" value="Thiolase_C_2"/>
</dbReference>